<dbReference type="GO" id="GO:0005975">
    <property type="term" value="P:carbohydrate metabolic process"/>
    <property type="evidence" value="ECO:0007669"/>
    <property type="project" value="InterPro"/>
</dbReference>
<dbReference type="Gene3D" id="3.40.50.720">
    <property type="entry name" value="NAD(P)-binding Rossmann-like Domain"/>
    <property type="match status" value="1"/>
</dbReference>
<protein>
    <submittedName>
        <fullName evidence="12">6-phospho-beta-glucosidase</fullName>
    </submittedName>
</protein>
<feature type="binding site" evidence="7">
    <location>
        <position position="152"/>
    </location>
    <ligand>
        <name>substrate</name>
    </ligand>
</feature>
<dbReference type="AlphaFoldDB" id="A0A3Q8S4N9"/>
<evidence type="ECO:0000256" key="5">
    <source>
        <dbReference type="ARBA" id="ARBA00023211"/>
    </source>
</evidence>
<dbReference type="SUPFAM" id="SSF51735">
    <property type="entry name" value="NAD(P)-binding Rossmann-fold domains"/>
    <property type="match status" value="1"/>
</dbReference>
<evidence type="ECO:0000256" key="2">
    <source>
        <dbReference type="ARBA" id="ARBA00022723"/>
    </source>
</evidence>
<feature type="binding site" evidence="7">
    <location>
        <position position="98"/>
    </location>
    <ligand>
        <name>substrate</name>
    </ligand>
</feature>
<dbReference type="RefSeq" id="WP_125082501.1">
    <property type="nucleotide sequence ID" value="NZ_CP034248.1"/>
</dbReference>
<dbReference type="OrthoDB" id="9808275at2"/>
<organism evidence="12 13">
    <name type="scientific">Paenibacillus lentus</name>
    <dbReference type="NCBI Taxonomy" id="1338368"/>
    <lineage>
        <taxon>Bacteria</taxon>
        <taxon>Bacillati</taxon>
        <taxon>Bacillota</taxon>
        <taxon>Bacilli</taxon>
        <taxon>Bacillales</taxon>
        <taxon>Paenibacillaceae</taxon>
        <taxon>Paenibacillus</taxon>
    </lineage>
</organism>
<dbReference type="InterPro" id="IPR036291">
    <property type="entry name" value="NAD(P)-bd_dom_sf"/>
</dbReference>
<evidence type="ECO:0000256" key="3">
    <source>
        <dbReference type="ARBA" id="ARBA00022801"/>
    </source>
</evidence>
<evidence type="ECO:0000256" key="1">
    <source>
        <dbReference type="ARBA" id="ARBA00010141"/>
    </source>
</evidence>
<dbReference type="Pfam" id="PF11975">
    <property type="entry name" value="Glyco_hydro_4C"/>
    <property type="match status" value="1"/>
</dbReference>
<feature type="binding site" evidence="8">
    <location>
        <position position="173"/>
    </location>
    <ligand>
        <name>Mn(2+)</name>
        <dbReference type="ChEBI" id="CHEBI:29035"/>
    </ligand>
</feature>
<dbReference type="InterPro" id="IPR022616">
    <property type="entry name" value="Glyco_hydro_4_C"/>
</dbReference>
<keyword evidence="13" id="KW-1185">Reference proteome</keyword>
<dbReference type="PRINTS" id="PR00732">
    <property type="entry name" value="GLHYDRLASE4"/>
</dbReference>
<dbReference type="SUPFAM" id="SSF56327">
    <property type="entry name" value="LDH C-terminal domain-like"/>
    <property type="match status" value="1"/>
</dbReference>
<evidence type="ECO:0000256" key="10">
    <source>
        <dbReference type="RuleBase" id="RU361152"/>
    </source>
</evidence>
<evidence type="ECO:0000256" key="9">
    <source>
        <dbReference type="PIRSR" id="PIRSR601088-4"/>
    </source>
</evidence>
<dbReference type="PANTHER" id="PTHR32092">
    <property type="entry name" value="6-PHOSPHO-BETA-GLUCOSIDASE-RELATED"/>
    <property type="match status" value="1"/>
</dbReference>
<evidence type="ECO:0000259" key="11">
    <source>
        <dbReference type="Pfam" id="PF11975"/>
    </source>
</evidence>
<keyword evidence="3 10" id="KW-0378">Hydrolase</keyword>
<dbReference type="Pfam" id="PF02056">
    <property type="entry name" value="Glyco_hydro_4"/>
    <property type="match status" value="1"/>
</dbReference>
<evidence type="ECO:0000256" key="7">
    <source>
        <dbReference type="PIRSR" id="PIRSR601088-2"/>
    </source>
</evidence>
<dbReference type="InterPro" id="IPR015955">
    <property type="entry name" value="Lactate_DH/Glyco_Ohase_4_C"/>
</dbReference>
<sequence>MCERSGLKIAVLGGGSSYTPELVEGLIKGYEEMPVAEIWLVDIEAGKRKLDIVGNLAKRMVRKAGPPIQVHLTLNRREAIRDADFVLTQMRVGMLEARRLDEHIPIRHGVIGQETTGPGGMFKALRTIPVILEICRDIEELAPNAWMLNFTNPAGMITEAVQKYSRVRTIGLCNSPINFKKSLAAVYNVPEEKVLPEFVGINHLHWVTSALVDGEEVLSELLAGEGGEYTAANVPTFGWDPEFLQSLSAVPTYYLKYFYMQDEMLGEMKESLEQNGTRADIVSRVEKELFELYEDETLEEKPKQLEQRGGAYYSEAAVRLMQSLYLGSNDIQTLNVANSGIYDFLPADSSIEVNCVVSSGGPIPLVPRYVPSHIKGLLHAVKTYERLVIEAAATGDRALALQALVHHPLVPSASTAKVLLNEMLEAHRQYLPNFFA</sequence>
<feature type="binding site" evidence="8">
    <location>
        <position position="203"/>
    </location>
    <ligand>
        <name>Mn(2+)</name>
        <dbReference type="ChEBI" id="CHEBI:29035"/>
    </ligand>
</feature>
<gene>
    <name evidence="12" type="ORF">EIM92_09855</name>
</gene>
<dbReference type="GO" id="GO:0016616">
    <property type="term" value="F:oxidoreductase activity, acting on the CH-OH group of donors, NAD or NADP as acceptor"/>
    <property type="evidence" value="ECO:0007669"/>
    <property type="project" value="InterPro"/>
</dbReference>
<dbReference type="PROSITE" id="PS01324">
    <property type="entry name" value="GLYCOSYL_HYDROL_F4"/>
    <property type="match status" value="1"/>
</dbReference>
<keyword evidence="6 10" id="KW-0326">Glycosidase</keyword>
<dbReference type="InterPro" id="IPR019802">
    <property type="entry name" value="GlycHydrolase_4_CS"/>
</dbReference>
<evidence type="ECO:0000313" key="12">
    <source>
        <dbReference type="EMBL" id="AZK46442.1"/>
    </source>
</evidence>
<feature type="domain" description="Glycosyl hydrolase family 4 C-terminal" evidence="11">
    <location>
        <begin position="198"/>
        <end position="410"/>
    </location>
</feature>
<dbReference type="Proteomes" id="UP000273145">
    <property type="component" value="Chromosome"/>
</dbReference>
<dbReference type="GO" id="GO:0046872">
    <property type="term" value="F:metal ion binding"/>
    <property type="evidence" value="ECO:0007669"/>
    <property type="project" value="UniProtKB-KW"/>
</dbReference>
<dbReference type="InterPro" id="IPR001088">
    <property type="entry name" value="Glyco_hydro_4"/>
</dbReference>
<dbReference type="GO" id="GO:0004553">
    <property type="term" value="F:hydrolase activity, hydrolyzing O-glycosyl compounds"/>
    <property type="evidence" value="ECO:0007669"/>
    <property type="project" value="InterPro"/>
</dbReference>
<name>A0A3Q8S4N9_9BACL</name>
<comment type="similarity">
    <text evidence="1 10">Belongs to the glycosyl hydrolase 4 family.</text>
</comment>
<comment type="cofactor">
    <cofactor evidence="10">
        <name>NAD(+)</name>
        <dbReference type="ChEBI" id="CHEBI:57540"/>
    </cofactor>
    <text evidence="10">Binds 1 NAD(+) per subunit.</text>
</comment>
<feature type="site" description="Increases basicity of active site Tyr" evidence="9">
    <location>
        <position position="114"/>
    </location>
</feature>
<dbReference type="CDD" id="cd05296">
    <property type="entry name" value="GH4_P_beta_glucosidase"/>
    <property type="match status" value="1"/>
</dbReference>
<reference evidence="12 13" key="1">
    <citation type="submission" date="2018-11" db="EMBL/GenBank/DDBJ databases">
        <title>Genome sequencing of Paenibacillus lentus DSM25539(T).</title>
        <authorList>
            <person name="Kook J.-K."/>
            <person name="Park S.-N."/>
            <person name="Lim Y.K."/>
        </authorList>
    </citation>
    <scope>NUCLEOTIDE SEQUENCE [LARGE SCALE GENOMIC DNA]</scope>
    <source>
        <strain evidence="12 13">DSM 25539</strain>
    </source>
</reference>
<keyword evidence="8" id="KW-0408">Iron</keyword>
<evidence type="ECO:0000256" key="6">
    <source>
        <dbReference type="ARBA" id="ARBA00023295"/>
    </source>
</evidence>
<dbReference type="KEGG" id="plen:EIM92_09855"/>
<evidence type="ECO:0000313" key="13">
    <source>
        <dbReference type="Proteomes" id="UP000273145"/>
    </source>
</evidence>
<proteinExistence type="inferred from homology"/>
<dbReference type="EMBL" id="CP034248">
    <property type="protein sequence ID" value="AZK46442.1"/>
    <property type="molecule type" value="Genomic_DNA"/>
</dbReference>
<keyword evidence="8" id="KW-0170">Cobalt</keyword>
<evidence type="ECO:0000256" key="4">
    <source>
        <dbReference type="ARBA" id="ARBA00023027"/>
    </source>
</evidence>
<keyword evidence="5 8" id="KW-0464">Manganese</keyword>
<keyword evidence="8" id="KW-0533">Nickel</keyword>
<keyword evidence="2 8" id="KW-0479">Metal-binding</keyword>
<accession>A0A3Q8S4N9</accession>
<keyword evidence="4 10" id="KW-0520">NAD</keyword>
<dbReference type="Gene3D" id="3.90.110.10">
    <property type="entry name" value="Lactate dehydrogenase/glycoside hydrolase, family 4, C-terminal"/>
    <property type="match status" value="1"/>
</dbReference>
<dbReference type="PANTHER" id="PTHR32092:SF5">
    <property type="entry name" value="6-PHOSPHO-BETA-GLUCOSIDASE"/>
    <property type="match status" value="1"/>
</dbReference>
<evidence type="ECO:0000256" key="8">
    <source>
        <dbReference type="PIRSR" id="PIRSR601088-3"/>
    </source>
</evidence>